<dbReference type="EMBL" id="JBHFFA010000007">
    <property type="protein sequence ID" value="KAL2613822.1"/>
    <property type="molecule type" value="Genomic_DNA"/>
</dbReference>
<evidence type="ECO:0000256" key="1">
    <source>
        <dbReference type="SAM" id="Phobius"/>
    </source>
</evidence>
<dbReference type="AlphaFoldDB" id="A0ABD1XXY8"/>
<reference evidence="3 4" key="1">
    <citation type="submission" date="2024-09" db="EMBL/GenBank/DDBJ databases">
        <title>Chromosome-scale assembly of Riccia fluitans.</title>
        <authorList>
            <person name="Paukszto L."/>
            <person name="Sawicki J."/>
            <person name="Karawczyk K."/>
            <person name="Piernik-Szablinska J."/>
            <person name="Szczecinska M."/>
            <person name="Mazdziarz M."/>
        </authorList>
    </citation>
    <scope>NUCLEOTIDE SEQUENCE [LARGE SCALE GENOMIC DNA]</scope>
    <source>
        <strain evidence="3">Rf_01</strain>
        <tissue evidence="3">Aerial parts of the thallus</tissue>
    </source>
</reference>
<keyword evidence="1" id="KW-0472">Membrane</keyword>
<keyword evidence="1" id="KW-1133">Transmembrane helix</keyword>
<keyword evidence="1" id="KW-0812">Transmembrane</keyword>
<feature type="transmembrane region" description="Helical" evidence="1">
    <location>
        <begin position="66"/>
        <end position="87"/>
    </location>
</feature>
<organism evidence="3 4">
    <name type="scientific">Riccia fluitans</name>
    <dbReference type="NCBI Taxonomy" id="41844"/>
    <lineage>
        <taxon>Eukaryota</taxon>
        <taxon>Viridiplantae</taxon>
        <taxon>Streptophyta</taxon>
        <taxon>Embryophyta</taxon>
        <taxon>Marchantiophyta</taxon>
        <taxon>Marchantiopsida</taxon>
        <taxon>Marchantiidae</taxon>
        <taxon>Marchantiales</taxon>
        <taxon>Ricciaceae</taxon>
        <taxon>Riccia</taxon>
    </lineage>
</organism>
<keyword evidence="4" id="KW-1185">Reference proteome</keyword>
<evidence type="ECO:0000256" key="2">
    <source>
        <dbReference type="SAM" id="SignalP"/>
    </source>
</evidence>
<comment type="caution">
    <text evidence="3">The sequence shown here is derived from an EMBL/GenBank/DDBJ whole genome shotgun (WGS) entry which is preliminary data.</text>
</comment>
<evidence type="ECO:0000313" key="4">
    <source>
        <dbReference type="Proteomes" id="UP001605036"/>
    </source>
</evidence>
<accession>A0ABD1XXY8</accession>
<keyword evidence="2" id="KW-0732">Signal</keyword>
<evidence type="ECO:0000313" key="3">
    <source>
        <dbReference type="EMBL" id="KAL2613822.1"/>
    </source>
</evidence>
<feature type="signal peptide" evidence="2">
    <location>
        <begin position="1"/>
        <end position="16"/>
    </location>
</feature>
<proteinExistence type="predicted"/>
<gene>
    <name evidence="3" type="ORF">R1flu_025514</name>
</gene>
<dbReference type="Proteomes" id="UP001605036">
    <property type="component" value="Unassembled WGS sequence"/>
</dbReference>
<protein>
    <submittedName>
        <fullName evidence="3">Uncharacterized protein</fullName>
    </submittedName>
</protein>
<sequence length="135" mass="14824">MARLLAILAALGRSDGCWTLYEGGAGSLWYPLSRAKRIVCVPRRSVSLLAGPPYSRKSRAGSSLGAFKGGLGAFVGTAVASMIWVWAGRVQLGLLRRSEVAIRLVFLRVMIPRPSFTYHREILDKSRPASIWQVH</sequence>
<feature type="chain" id="PRO_5044807085" evidence="2">
    <location>
        <begin position="17"/>
        <end position="135"/>
    </location>
</feature>
<name>A0ABD1XXY8_9MARC</name>